<protein>
    <submittedName>
        <fullName evidence="4">Helix-turn-helix domain-containing protein</fullName>
    </submittedName>
</protein>
<dbReference type="RefSeq" id="WP_190926533.1">
    <property type="nucleotide sequence ID" value="NZ_JACXJA010000008.1"/>
</dbReference>
<feature type="compositionally biased region" description="Low complexity" evidence="1">
    <location>
        <begin position="159"/>
        <end position="171"/>
    </location>
</feature>
<reference evidence="4" key="1">
    <citation type="submission" date="2020-09" db="EMBL/GenBank/DDBJ databases">
        <title>A novel bacterium of genus Paenibacillus, isolated from South China Sea.</title>
        <authorList>
            <person name="Huang H."/>
            <person name="Mo K."/>
            <person name="Hu Y."/>
        </authorList>
    </citation>
    <scope>NUCLEOTIDE SEQUENCE</scope>
    <source>
        <strain evidence="4">IB182363</strain>
    </source>
</reference>
<dbReference type="InterPro" id="IPR050400">
    <property type="entry name" value="Bact_Cytoskel_RodZ"/>
</dbReference>
<feature type="compositionally biased region" description="Basic and acidic residues" evidence="1">
    <location>
        <begin position="134"/>
        <end position="150"/>
    </location>
</feature>
<proteinExistence type="predicted"/>
<dbReference type="InterPro" id="IPR001387">
    <property type="entry name" value="Cro/C1-type_HTH"/>
</dbReference>
<accession>A0A927H011</accession>
<gene>
    <name evidence="4" type="ORF">IDH45_08455</name>
</gene>
<evidence type="ECO:0000256" key="2">
    <source>
        <dbReference type="SAM" id="Phobius"/>
    </source>
</evidence>
<dbReference type="Gene3D" id="1.10.260.40">
    <property type="entry name" value="lambda repressor-like DNA-binding domains"/>
    <property type="match status" value="1"/>
</dbReference>
<dbReference type="PANTHER" id="PTHR34475:SF1">
    <property type="entry name" value="CYTOSKELETON PROTEIN RODZ"/>
    <property type="match status" value="1"/>
</dbReference>
<keyword evidence="2" id="KW-0472">Membrane</keyword>
<keyword evidence="2" id="KW-0812">Transmembrane</keyword>
<dbReference type="Proteomes" id="UP000639396">
    <property type="component" value="Unassembled WGS sequence"/>
</dbReference>
<keyword evidence="5" id="KW-1185">Reference proteome</keyword>
<dbReference type="Pfam" id="PF13413">
    <property type="entry name" value="HTH_25"/>
    <property type="match status" value="1"/>
</dbReference>
<evidence type="ECO:0000313" key="5">
    <source>
        <dbReference type="Proteomes" id="UP000639396"/>
    </source>
</evidence>
<feature type="region of interest" description="Disordered" evidence="1">
    <location>
        <begin position="134"/>
        <end position="186"/>
    </location>
</feature>
<dbReference type="InterPro" id="IPR025194">
    <property type="entry name" value="RodZ-like_C"/>
</dbReference>
<comment type="caution">
    <text evidence="4">The sequence shown here is derived from an EMBL/GenBank/DDBJ whole genome shotgun (WGS) entry which is preliminary data.</text>
</comment>
<organism evidence="4 5">
    <name type="scientific">Paenibacillus oceani</name>
    <dbReference type="NCBI Taxonomy" id="2772510"/>
    <lineage>
        <taxon>Bacteria</taxon>
        <taxon>Bacillati</taxon>
        <taxon>Bacillota</taxon>
        <taxon>Bacilli</taxon>
        <taxon>Bacillales</taxon>
        <taxon>Paenibacillaceae</taxon>
        <taxon>Paenibacillus</taxon>
    </lineage>
</organism>
<name>A0A927H011_9BACL</name>
<feature type="transmembrane region" description="Helical" evidence="2">
    <location>
        <begin position="104"/>
        <end position="125"/>
    </location>
</feature>
<dbReference type="PANTHER" id="PTHR34475">
    <property type="match status" value="1"/>
</dbReference>
<dbReference type="CDD" id="cd00093">
    <property type="entry name" value="HTH_XRE"/>
    <property type="match status" value="1"/>
</dbReference>
<dbReference type="Pfam" id="PF13464">
    <property type="entry name" value="RodZ_C"/>
    <property type="match status" value="1"/>
</dbReference>
<evidence type="ECO:0000259" key="3">
    <source>
        <dbReference type="Pfam" id="PF13464"/>
    </source>
</evidence>
<dbReference type="AlphaFoldDB" id="A0A927H011"/>
<dbReference type="SUPFAM" id="SSF47413">
    <property type="entry name" value="lambda repressor-like DNA-binding domains"/>
    <property type="match status" value="1"/>
</dbReference>
<dbReference type="GO" id="GO:0003677">
    <property type="term" value="F:DNA binding"/>
    <property type="evidence" value="ECO:0007669"/>
    <property type="project" value="InterPro"/>
</dbReference>
<dbReference type="EMBL" id="JACXJA010000008">
    <property type="protein sequence ID" value="MBD2862009.1"/>
    <property type="molecule type" value="Genomic_DNA"/>
</dbReference>
<feature type="domain" description="Cytoskeleton protein RodZ-like C-terminal" evidence="3">
    <location>
        <begin position="237"/>
        <end position="284"/>
    </location>
</feature>
<evidence type="ECO:0000256" key="1">
    <source>
        <dbReference type="SAM" id="MobiDB-lite"/>
    </source>
</evidence>
<sequence>MSDLGQLLKKARLDKGISLDQLEETTKIRKRYLEAIEEGDYKVLPGNFYVRAFIKSYAETVGLDPNEVLEHYGKAVPATEVEPAVEPIRRKRSSTRNTEKLSKWASNILMLSFILLILGIIYYFIGTSYSGNDPKKQVDPSDKITDKLPDKNAPSVQNTGDAAAGGQTDTGKPPEGSVTPPPVNLPEPVVTFARSVGNIDYYTVTNADKLNVKLVINGEECWLSISKIIPATADRKQEHQSIESKLYKKGDTRDWTSDQSVYLNIGFPPAAEITVNGVPIQLGTVKASKKVQIDLEKPM</sequence>
<dbReference type="InterPro" id="IPR010982">
    <property type="entry name" value="Lambda_DNA-bd_dom_sf"/>
</dbReference>
<keyword evidence="2" id="KW-1133">Transmembrane helix</keyword>
<evidence type="ECO:0000313" key="4">
    <source>
        <dbReference type="EMBL" id="MBD2862009.1"/>
    </source>
</evidence>